<keyword evidence="9" id="KW-1185">Reference proteome</keyword>
<evidence type="ECO:0000256" key="5">
    <source>
        <dbReference type="ARBA" id="ARBA00023136"/>
    </source>
</evidence>
<dbReference type="GO" id="GO:0016020">
    <property type="term" value="C:membrane"/>
    <property type="evidence" value="ECO:0007669"/>
    <property type="project" value="UniProtKB-SubCell"/>
</dbReference>
<name>A0A1B2AG45_9SPHN</name>
<dbReference type="InterPro" id="IPR020846">
    <property type="entry name" value="MFS_dom"/>
</dbReference>
<dbReference type="GO" id="GO:0022857">
    <property type="term" value="F:transmembrane transporter activity"/>
    <property type="evidence" value="ECO:0007669"/>
    <property type="project" value="InterPro"/>
</dbReference>
<keyword evidence="5 6" id="KW-0472">Membrane</keyword>
<dbReference type="Gene3D" id="1.20.1250.20">
    <property type="entry name" value="MFS general substrate transporter like domains"/>
    <property type="match status" value="2"/>
</dbReference>
<dbReference type="PANTHER" id="PTHR23505:SF79">
    <property type="entry name" value="PROTEIN SPINSTER"/>
    <property type="match status" value="1"/>
</dbReference>
<dbReference type="InterPro" id="IPR011701">
    <property type="entry name" value="MFS"/>
</dbReference>
<accession>A0A1B2AG45</accession>
<dbReference type="Pfam" id="PF07690">
    <property type="entry name" value="MFS_1"/>
    <property type="match status" value="1"/>
</dbReference>
<evidence type="ECO:0000256" key="1">
    <source>
        <dbReference type="ARBA" id="ARBA00004141"/>
    </source>
</evidence>
<dbReference type="InterPro" id="IPR044770">
    <property type="entry name" value="MFS_spinster-like"/>
</dbReference>
<feature type="domain" description="Major facilitator superfamily (MFS) profile" evidence="7">
    <location>
        <begin position="16"/>
        <end position="428"/>
    </location>
</feature>
<dbReference type="RefSeq" id="WP_067680834.1">
    <property type="nucleotide sequence ID" value="NZ_CP016591.1"/>
</dbReference>
<sequence>MSDGHTWPRPRAAWGMVALLTVAYLVSYVDRAILGLLIQPIKADLSLSDEQIGLVLGPAFAIFYATIGVPLGWLVDRRSRTKLIAAGIALWSAATAFSGLVRGFPQLFAARMTVGVGEAVLSPAAFSMIGDSFPEEKRARPIAVYSMAITLGTGLASLIGAVVLTWAKQSGGVEVPFLGELAPWRLTFLAVGLPGLLLAAAFLVLRDPPRLSRAGVDANGFGDALRHVGSHAKEYALIVSIVAAMVIVAYSQGFLAAAFERRWGWPPEYYAQWNGLSALIVGPAVYLWAGSYCDRLAAAGDRNAPRRIMAWGIALLVPANALAMLMPGPWIAFAFLVIGSAAISAISAVGVTALLAITPGQIRGQVVAMYYMAISLAGLLLGPTTVGMLSTRVVGEDNLHLAVAAVPLIYATIPAILALVFFVWRKPA</sequence>
<feature type="transmembrane region" description="Helical" evidence="6">
    <location>
        <begin position="332"/>
        <end position="357"/>
    </location>
</feature>
<gene>
    <name evidence="8" type="primary">yjjL_2</name>
    <name evidence="8" type="ORF">A6F68_02584</name>
</gene>
<dbReference type="PROSITE" id="PS50850">
    <property type="entry name" value="MFS"/>
    <property type="match status" value="1"/>
</dbReference>
<feature type="transmembrane region" description="Helical" evidence="6">
    <location>
        <begin position="270"/>
        <end position="288"/>
    </location>
</feature>
<feature type="transmembrane region" description="Helical" evidence="6">
    <location>
        <begin position="369"/>
        <end position="389"/>
    </location>
</feature>
<evidence type="ECO:0000256" key="3">
    <source>
        <dbReference type="ARBA" id="ARBA00022692"/>
    </source>
</evidence>
<feature type="transmembrane region" description="Helical" evidence="6">
    <location>
        <begin position="401"/>
        <end position="424"/>
    </location>
</feature>
<dbReference type="Proteomes" id="UP000092932">
    <property type="component" value="Chromosome"/>
</dbReference>
<dbReference type="KEGG" id="ado:A6F68_02584"/>
<evidence type="ECO:0000256" key="4">
    <source>
        <dbReference type="ARBA" id="ARBA00022989"/>
    </source>
</evidence>
<dbReference type="InterPro" id="IPR036259">
    <property type="entry name" value="MFS_trans_sf"/>
</dbReference>
<feature type="transmembrane region" description="Helical" evidence="6">
    <location>
        <begin position="107"/>
        <end position="130"/>
    </location>
</feature>
<dbReference type="AlphaFoldDB" id="A0A1B2AG45"/>
<keyword evidence="3 6" id="KW-0812">Transmembrane</keyword>
<organism evidence="8 9">
    <name type="scientific">Tsuneonella dongtanensis</name>
    <dbReference type="NCBI Taxonomy" id="692370"/>
    <lineage>
        <taxon>Bacteria</taxon>
        <taxon>Pseudomonadati</taxon>
        <taxon>Pseudomonadota</taxon>
        <taxon>Alphaproteobacteria</taxon>
        <taxon>Sphingomonadales</taxon>
        <taxon>Erythrobacteraceae</taxon>
        <taxon>Tsuneonella</taxon>
    </lineage>
</organism>
<reference evidence="8 9" key="1">
    <citation type="submission" date="2016-07" db="EMBL/GenBank/DDBJ databases">
        <title>Complete genome sequence of Altererythrobacter dongtanensis KCTC 22672, a type strain with esterase isolated from tidal flat.</title>
        <authorList>
            <person name="Cheng H."/>
            <person name="Wu Y.-H."/>
            <person name="Zhou P."/>
            <person name="Huo Y.-Y."/>
            <person name="Wang C.-S."/>
            <person name="Xu X.-W."/>
        </authorList>
    </citation>
    <scope>NUCLEOTIDE SEQUENCE [LARGE SCALE GENOMIC DNA]</scope>
    <source>
        <strain evidence="8 9">KCTC 22672</strain>
    </source>
</reference>
<dbReference type="SUPFAM" id="SSF103473">
    <property type="entry name" value="MFS general substrate transporter"/>
    <property type="match status" value="1"/>
</dbReference>
<protein>
    <submittedName>
        <fullName evidence="8">L-galactonate transporter</fullName>
    </submittedName>
</protein>
<evidence type="ECO:0000313" key="9">
    <source>
        <dbReference type="Proteomes" id="UP000092932"/>
    </source>
</evidence>
<evidence type="ECO:0000256" key="2">
    <source>
        <dbReference type="ARBA" id="ARBA00022448"/>
    </source>
</evidence>
<keyword evidence="4 6" id="KW-1133">Transmembrane helix</keyword>
<feature type="transmembrane region" description="Helical" evidence="6">
    <location>
        <begin position="235"/>
        <end position="258"/>
    </location>
</feature>
<keyword evidence="2" id="KW-0813">Transport</keyword>
<proteinExistence type="predicted"/>
<evidence type="ECO:0000313" key="8">
    <source>
        <dbReference type="EMBL" id="ANY21078.1"/>
    </source>
</evidence>
<feature type="transmembrane region" description="Helical" evidence="6">
    <location>
        <begin position="142"/>
        <end position="166"/>
    </location>
</feature>
<feature type="transmembrane region" description="Helical" evidence="6">
    <location>
        <begin position="54"/>
        <end position="76"/>
    </location>
</feature>
<evidence type="ECO:0000259" key="7">
    <source>
        <dbReference type="PROSITE" id="PS50850"/>
    </source>
</evidence>
<feature type="transmembrane region" description="Helical" evidence="6">
    <location>
        <begin position="83"/>
        <end position="101"/>
    </location>
</feature>
<dbReference type="EMBL" id="CP016591">
    <property type="protein sequence ID" value="ANY21078.1"/>
    <property type="molecule type" value="Genomic_DNA"/>
</dbReference>
<evidence type="ECO:0000256" key="6">
    <source>
        <dbReference type="SAM" id="Phobius"/>
    </source>
</evidence>
<feature type="transmembrane region" description="Helical" evidence="6">
    <location>
        <begin position="12"/>
        <end position="34"/>
    </location>
</feature>
<feature type="transmembrane region" description="Helical" evidence="6">
    <location>
        <begin position="308"/>
        <end position="326"/>
    </location>
</feature>
<dbReference type="PANTHER" id="PTHR23505">
    <property type="entry name" value="SPINSTER"/>
    <property type="match status" value="1"/>
</dbReference>
<comment type="subcellular location">
    <subcellularLocation>
        <location evidence="1">Membrane</location>
        <topology evidence="1">Multi-pass membrane protein</topology>
    </subcellularLocation>
</comment>
<dbReference type="STRING" id="692370.A6F68_02584"/>
<feature type="transmembrane region" description="Helical" evidence="6">
    <location>
        <begin position="186"/>
        <end position="205"/>
    </location>
</feature>